<comment type="caution">
    <text evidence="1">The sequence shown here is derived from an EMBL/GenBank/DDBJ whole genome shotgun (WGS) entry which is preliminary data.</text>
</comment>
<evidence type="ECO:0000313" key="2">
    <source>
        <dbReference type="Proteomes" id="UP001585018"/>
    </source>
</evidence>
<dbReference type="Pfam" id="PF04672">
    <property type="entry name" value="Methyltransf_19"/>
    <property type="match status" value="1"/>
</dbReference>
<dbReference type="GO" id="GO:0008168">
    <property type="term" value="F:methyltransferase activity"/>
    <property type="evidence" value="ECO:0007669"/>
    <property type="project" value="UniProtKB-KW"/>
</dbReference>
<dbReference type="InterPro" id="IPR029063">
    <property type="entry name" value="SAM-dependent_MTases_sf"/>
</dbReference>
<dbReference type="SUPFAM" id="SSF53335">
    <property type="entry name" value="S-adenosyl-L-methionine-dependent methyltransferases"/>
    <property type="match status" value="1"/>
</dbReference>
<sequence>MGQFQVDLSVPSAARMYDWLLDGTFNYEADRAACQELLKRAPTTKALARNNRWFLERVVHTLADKYGVRRFLDFGSGLPTQNNVHQVAQSVAPDARVVYVDNDPVVLGHGRSLLDANANTAMVAGDMRDPNSVFITPEVRRLFTDVHSVGTPKAALFISVLHCIKDVDDPAGIVHQVISRLSPGDYVVICHLVSDDRNLRESVTDLMRRETHDKWGRVREQHEVEALFEGLQVLSPGLVDVTDWRPDSELRQHQRSIEWYDYGGLAQIPFPKAVSP</sequence>
<dbReference type="PIRSF" id="PIRSF017393">
    <property type="entry name" value="MTase_SAV2177"/>
    <property type="match status" value="1"/>
</dbReference>
<gene>
    <name evidence="1" type="ORF">VSS30_10560</name>
</gene>
<reference evidence="1 2" key="1">
    <citation type="submission" date="2024-01" db="EMBL/GenBank/DDBJ databases">
        <title>Genome mining of biosynthetic gene clusters to explore secondary metabolites of Streptomyces sp.</title>
        <authorList>
            <person name="Baig A."/>
            <person name="Ajitkumar Shintre N."/>
            <person name="Kumar H."/>
            <person name="Anbarasu A."/>
            <person name="Ramaiah S."/>
        </authorList>
    </citation>
    <scope>NUCLEOTIDE SEQUENCE [LARGE SCALE GENOMIC DNA]</scope>
    <source>
        <strain evidence="1 2">A03</strain>
    </source>
</reference>
<dbReference type="InterPro" id="IPR006764">
    <property type="entry name" value="SAM_dep_MeTrfase_SAV2177_type"/>
</dbReference>
<evidence type="ECO:0000313" key="1">
    <source>
        <dbReference type="EMBL" id="MFB8749241.1"/>
    </source>
</evidence>
<accession>A0ABV5D9G6</accession>
<dbReference type="GO" id="GO:0032259">
    <property type="term" value="P:methylation"/>
    <property type="evidence" value="ECO:0007669"/>
    <property type="project" value="UniProtKB-KW"/>
</dbReference>
<dbReference type="Proteomes" id="UP001585018">
    <property type="component" value="Unassembled WGS sequence"/>
</dbReference>
<name>A0ABV5D9G6_9ACTN</name>
<dbReference type="EC" id="2.1.1.-" evidence="1"/>
<keyword evidence="2" id="KW-1185">Reference proteome</keyword>
<keyword evidence="1" id="KW-0808">Transferase</keyword>
<protein>
    <submittedName>
        <fullName evidence="1">SAM-dependent methyltransferase</fullName>
        <ecNumber evidence="1">2.1.1.-</ecNumber>
    </submittedName>
</protein>
<dbReference type="EMBL" id="JAYMRR010000004">
    <property type="protein sequence ID" value="MFB8749241.1"/>
    <property type="molecule type" value="Genomic_DNA"/>
</dbReference>
<proteinExistence type="predicted"/>
<keyword evidence="1" id="KW-0489">Methyltransferase</keyword>
<organism evidence="1 2">
    <name type="scientific">Streptomyces parvulus</name>
    <dbReference type="NCBI Taxonomy" id="146923"/>
    <lineage>
        <taxon>Bacteria</taxon>
        <taxon>Bacillati</taxon>
        <taxon>Actinomycetota</taxon>
        <taxon>Actinomycetes</taxon>
        <taxon>Kitasatosporales</taxon>
        <taxon>Streptomycetaceae</taxon>
        <taxon>Streptomyces</taxon>
    </lineage>
</organism>
<dbReference type="Gene3D" id="3.40.50.150">
    <property type="entry name" value="Vaccinia Virus protein VP39"/>
    <property type="match status" value="1"/>
</dbReference>
<dbReference type="RefSeq" id="WP_376718717.1">
    <property type="nucleotide sequence ID" value="NZ_JAYMRR010000004.1"/>
</dbReference>